<evidence type="ECO:0000313" key="1">
    <source>
        <dbReference type="EMBL" id="GBF34021.1"/>
    </source>
</evidence>
<protein>
    <submittedName>
        <fullName evidence="1">Thymidylate synthase</fullName>
    </submittedName>
</protein>
<dbReference type="InterPro" id="IPR036926">
    <property type="entry name" value="Thymidate_synth/dCMP_Mease_sf"/>
</dbReference>
<accession>A0A2L2XJB4</accession>
<dbReference type="Gene3D" id="3.30.572.10">
    <property type="entry name" value="Thymidylate synthase/dCMP hydroxymethylase domain"/>
    <property type="match status" value="1"/>
</dbReference>
<gene>
    <name evidence="1" type="ORF">DCCM_3132</name>
</gene>
<dbReference type="Proteomes" id="UP000239549">
    <property type="component" value="Unassembled WGS sequence"/>
</dbReference>
<evidence type="ECO:0000313" key="2">
    <source>
        <dbReference type="Proteomes" id="UP000239549"/>
    </source>
</evidence>
<sequence length="241" mass="28188">MSEKIEYLIPVFVDAHNLPDAWYQLQKKLWEIDAYEYPVEWGSYPGQLRREFDFVCCRIKHPGLRPLCDDMPPGMSIPPPTTMDRIEEYFSTYILNPHVGENEKYTYGSRICIQVDGLISSFREQGFGHVKSCIEIARPEDLVDGKSQPCLRLIDIKIRKDRIANVYRLHFIVYFRVWDLWGGFPQNLGGLQLFKEWLVEQIGSNPKDGLPLEDGEMIVMSKSLNVREHMFEYSKARVYSK</sequence>
<keyword evidence="2" id="KW-1185">Reference proteome</keyword>
<dbReference type="SUPFAM" id="SSF55831">
    <property type="entry name" value="Thymidylate synthase/dCMP hydroxymethylase"/>
    <property type="match status" value="1"/>
</dbReference>
<dbReference type="RefSeq" id="WP_104372334.1">
    <property type="nucleotide sequence ID" value="NZ_BFAV01000125.1"/>
</dbReference>
<dbReference type="AlphaFoldDB" id="A0A2L2XJB4"/>
<comment type="caution">
    <text evidence="1">The sequence shown here is derived from an EMBL/GenBank/DDBJ whole genome shotgun (WGS) entry which is preliminary data.</text>
</comment>
<proteinExistence type="predicted"/>
<reference evidence="2" key="1">
    <citation type="submission" date="2018-02" db="EMBL/GenBank/DDBJ databases">
        <title>Genome sequence of Desulfocucumis palustris strain NAW-5.</title>
        <authorList>
            <person name="Watanabe M."/>
            <person name="Kojima H."/>
            <person name="Fukui M."/>
        </authorList>
    </citation>
    <scope>NUCLEOTIDE SEQUENCE [LARGE SCALE GENOMIC DNA]</scope>
    <source>
        <strain evidence="2">NAW-5</strain>
    </source>
</reference>
<dbReference type="OrthoDB" id="5414536at2"/>
<dbReference type="EMBL" id="BFAV01000125">
    <property type="protein sequence ID" value="GBF34021.1"/>
    <property type="molecule type" value="Genomic_DNA"/>
</dbReference>
<name>A0A2L2XJB4_9FIRM</name>
<organism evidence="1 2">
    <name type="scientific">Desulfocucumis palustris</name>
    <dbReference type="NCBI Taxonomy" id="1898651"/>
    <lineage>
        <taxon>Bacteria</taxon>
        <taxon>Bacillati</taxon>
        <taxon>Bacillota</taxon>
        <taxon>Clostridia</taxon>
        <taxon>Eubacteriales</taxon>
        <taxon>Desulfocucumaceae</taxon>
        <taxon>Desulfocucumis</taxon>
    </lineage>
</organism>